<protein>
    <submittedName>
        <fullName evidence="1">Uncharacterized protein</fullName>
    </submittedName>
</protein>
<evidence type="ECO:0000313" key="1">
    <source>
        <dbReference type="EMBL" id="KTR02305.1"/>
    </source>
</evidence>
<dbReference type="SUPFAM" id="SSF52540">
    <property type="entry name" value="P-loop containing nucleoside triphosphate hydrolases"/>
    <property type="match status" value="1"/>
</dbReference>
<name>A0A175RFA1_9MICO</name>
<dbReference type="Proteomes" id="UP000078252">
    <property type="component" value="Unassembled WGS sequence"/>
</dbReference>
<reference evidence="1 2" key="1">
    <citation type="journal article" date="2016" name="Front. Microbiol.">
        <title>Genomic Resource of Rice Seed Associated Bacteria.</title>
        <authorList>
            <person name="Midha S."/>
            <person name="Bansal K."/>
            <person name="Sharma S."/>
            <person name="Kumar N."/>
            <person name="Patil P.P."/>
            <person name="Chaudhry V."/>
            <person name="Patil P.B."/>
        </authorList>
    </citation>
    <scope>NUCLEOTIDE SEQUENCE [LARGE SCALE GENOMIC DNA]</scope>
    <source>
        <strain evidence="1 2">NS184</strain>
    </source>
</reference>
<proteinExistence type="predicted"/>
<dbReference type="Gene3D" id="3.40.50.300">
    <property type="entry name" value="P-loop containing nucleotide triphosphate hydrolases"/>
    <property type="match status" value="1"/>
</dbReference>
<dbReference type="EMBL" id="LDQC01000121">
    <property type="protein sequence ID" value="KTR02305.1"/>
    <property type="molecule type" value="Genomic_DNA"/>
</dbReference>
<organism evidence="1 2">
    <name type="scientific">Curtobacterium luteum</name>
    <dbReference type="NCBI Taxonomy" id="33881"/>
    <lineage>
        <taxon>Bacteria</taxon>
        <taxon>Bacillati</taxon>
        <taxon>Actinomycetota</taxon>
        <taxon>Actinomycetes</taxon>
        <taxon>Micrococcales</taxon>
        <taxon>Microbacteriaceae</taxon>
        <taxon>Curtobacterium</taxon>
    </lineage>
</organism>
<comment type="caution">
    <text evidence="1">The sequence shown here is derived from an EMBL/GenBank/DDBJ whole genome shotgun (WGS) entry which is preliminary data.</text>
</comment>
<dbReference type="InterPro" id="IPR027417">
    <property type="entry name" value="P-loop_NTPase"/>
</dbReference>
<dbReference type="AlphaFoldDB" id="A0A175RFA1"/>
<sequence>MADDHAYAIFLNGSYGVGKSSVLDAVGDRLAAGGRAFSLMDVDWFHRSWPVAADDSENTVVEARNIAAVWANYRTAGPRQLVLSGVVTSSADLDRYSAAVGMPVRPIRLIARPTTIEARLRSRYDRHRQDHLEWHLERFAQLAERQAAADLDECVVDTDAVAPADVADIVLCHFQLGAGA</sequence>
<dbReference type="STRING" id="33881.NS184_16350"/>
<accession>A0A175RFA1</accession>
<evidence type="ECO:0000313" key="2">
    <source>
        <dbReference type="Proteomes" id="UP000078252"/>
    </source>
</evidence>
<gene>
    <name evidence="1" type="ORF">NS184_16350</name>
</gene>
<dbReference type="PATRIC" id="fig|33881.3.peg.311"/>
<dbReference type="RefSeq" id="WP_058727134.1">
    <property type="nucleotide sequence ID" value="NZ_LDQC01000121.1"/>
</dbReference>
<dbReference type="OrthoDB" id="7889077at2"/>